<dbReference type="SUPFAM" id="SSF52200">
    <property type="entry name" value="Toll/Interleukin receptor TIR domain"/>
    <property type="match status" value="1"/>
</dbReference>
<dbReference type="OrthoDB" id="2015831at2759"/>
<feature type="compositionally biased region" description="Low complexity" evidence="10">
    <location>
        <begin position="68"/>
        <end position="80"/>
    </location>
</feature>
<evidence type="ECO:0000256" key="4">
    <source>
        <dbReference type="ARBA" id="ARBA00022614"/>
    </source>
</evidence>
<organism evidence="13 14">
    <name type="scientific">Daphnia galeata</name>
    <dbReference type="NCBI Taxonomy" id="27404"/>
    <lineage>
        <taxon>Eukaryota</taxon>
        <taxon>Metazoa</taxon>
        <taxon>Ecdysozoa</taxon>
        <taxon>Arthropoda</taxon>
        <taxon>Crustacea</taxon>
        <taxon>Branchiopoda</taxon>
        <taxon>Diplostraca</taxon>
        <taxon>Cladocera</taxon>
        <taxon>Anomopoda</taxon>
        <taxon>Daphniidae</taxon>
        <taxon>Daphnia</taxon>
    </lineage>
</organism>
<comment type="subcellular location">
    <subcellularLocation>
        <location evidence="1">Cell membrane</location>
    </subcellularLocation>
    <subcellularLocation>
        <location evidence="2">Membrane</location>
        <topology evidence="2">Single-pass type I membrane protein</topology>
    </subcellularLocation>
</comment>
<proteinExistence type="predicted"/>
<keyword evidence="14" id="KW-1185">Reference proteome</keyword>
<dbReference type="InterPro" id="IPR035897">
    <property type="entry name" value="Toll_tir_struct_dom_sf"/>
</dbReference>
<dbReference type="FunFam" id="3.80.10.10:FF:001164">
    <property type="entry name" value="GH01279p"/>
    <property type="match status" value="1"/>
</dbReference>
<reference evidence="13" key="1">
    <citation type="submission" date="2021-11" db="EMBL/GenBank/DDBJ databases">
        <authorList>
            <person name="Schell T."/>
        </authorList>
    </citation>
    <scope>NUCLEOTIDE SEQUENCE</scope>
    <source>
        <strain evidence="13">M5</strain>
    </source>
</reference>
<dbReference type="Proteomes" id="UP000789390">
    <property type="component" value="Unassembled WGS sequence"/>
</dbReference>
<evidence type="ECO:0000256" key="6">
    <source>
        <dbReference type="ARBA" id="ARBA00022729"/>
    </source>
</evidence>
<keyword evidence="4" id="KW-0433">Leucine-rich repeat</keyword>
<evidence type="ECO:0000256" key="11">
    <source>
        <dbReference type="SAM" id="Phobius"/>
    </source>
</evidence>
<dbReference type="SMART" id="SM00364">
    <property type="entry name" value="LRR_BAC"/>
    <property type="match status" value="8"/>
</dbReference>
<keyword evidence="7" id="KW-0677">Repeat</keyword>
<evidence type="ECO:0000259" key="12">
    <source>
        <dbReference type="SMART" id="SM00082"/>
    </source>
</evidence>
<dbReference type="PANTHER" id="PTHR24366">
    <property type="entry name" value="IG(IMMUNOGLOBULIN) AND LRR(LEUCINE RICH REPEAT) DOMAINS"/>
    <property type="match status" value="1"/>
</dbReference>
<dbReference type="Gene3D" id="3.40.50.10140">
    <property type="entry name" value="Toll/interleukin-1 receptor homology (TIR) domain"/>
    <property type="match status" value="1"/>
</dbReference>
<evidence type="ECO:0000313" key="14">
    <source>
        <dbReference type="Proteomes" id="UP000789390"/>
    </source>
</evidence>
<accession>A0A8J2S182</accession>
<keyword evidence="9 11" id="KW-0472">Membrane</keyword>
<dbReference type="EMBL" id="CAKKLH010000308">
    <property type="protein sequence ID" value="CAH0110891.1"/>
    <property type="molecule type" value="Genomic_DNA"/>
</dbReference>
<feature type="transmembrane region" description="Helical" evidence="11">
    <location>
        <begin position="1061"/>
        <end position="1085"/>
    </location>
</feature>
<dbReference type="PANTHER" id="PTHR24366:SF35">
    <property type="entry name" value="LEUCINE RICH REPEATS AND TRANSMEMBRANE DOMAINS 1"/>
    <property type="match status" value="1"/>
</dbReference>
<comment type="caution">
    <text evidence="13">The sequence shown here is derived from an EMBL/GenBank/DDBJ whole genome shotgun (WGS) entry which is preliminary data.</text>
</comment>
<feature type="region of interest" description="Disordered" evidence="10">
    <location>
        <begin position="1270"/>
        <end position="1290"/>
    </location>
</feature>
<dbReference type="PROSITE" id="PS51450">
    <property type="entry name" value="LRR"/>
    <property type="match status" value="10"/>
</dbReference>
<dbReference type="SUPFAM" id="SSF52058">
    <property type="entry name" value="L domain-like"/>
    <property type="match status" value="4"/>
</dbReference>
<feature type="compositionally biased region" description="Low complexity" evidence="10">
    <location>
        <begin position="1270"/>
        <end position="1286"/>
    </location>
</feature>
<gene>
    <name evidence="13" type="ORF">DGAL_LOCUS14499</name>
</gene>
<evidence type="ECO:0000256" key="10">
    <source>
        <dbReference type="SAM" id="MobiDB-lite"/>
    </source>
</evidence>
<feature type="domain" description="LRRCT" evidence="12">
    <location>
        <begin position="748"/>
        <end position="807"/>
    </location>
</feature>
<keyword evidence="8 11" id="KW-1133">Transmembrane helix</keyword>
<evidence type="ECO:0000256" key="1">
    <source>
        <dbReference type="ARBA" id="ARBA00004236"/>
    </source>
</evidence>
<evidence type="ECO:0000256" key="5">
    <source>
        <dbReference type="ARBA" id="ARBA00022692"/>
    </source>
</evidence>
<dbReference type="InterPro" id="IPR000483">
    <property type="entry name" value="Cys-rich_flank_reg_C"/>
</dbReference>
<dbReference type="Pfam" id="PF13855">
    <property type="entry name" value="LRR_8"/>
    <property type="match status" value="6"/>
</dbReference>
<dbReference type="SMART" id="SM00365">
    <property type="entry name" value="LRR_SD22"/>
    <property type="match status" value="6"/>
</dbReference>
<evidence type="ECO:0000256" key="7">
    <source>
        <dbReference type="ARBA" id="ARBA00022737"/>
    </source>
</evidence>
<evidence type="ECO:0000256" key="9">
    <source>
        <dbReference type="ARBA" id="ARBA00023136"/>
    </source>
</evidence>
<feature type="compositionally biased region" description="Gly residues" evidence="10">
    <location>
        <begin position="81"/>
        <end position="91"/>
    </location>
</feature>
<feature type="domain" description="LRRCT" evidence="12">
    <location>
        <begin position="998"/>
        <end position="1044"/>
    </location>
</feature>
<dbReference type="InterPro" id="IPR001611">
    <property type="entry name" value="Leu-rich_rpt"/>
</dbReference>
<evidence type="ECO:0000313" key="13">
    <source>
        <dbReference type="EMBL" id="CAH0110891.1"/>
    </source>
</evidence>
<name>A0A8J2S182_9CRUS</name>
<dbReference type="GO" id="GO:0005886">
    <property type="term" value="C:plasma membrane"/>
    <property type="evidence" value="ECO:0007669"/>
    <property type="project" value="UniProtKB-SubCell"/>
</dbReference>
<keyword evidence="5 11" id="KW-0812">Transmembrane</keyword>
<dbReference type="SMART" id="SM00082">
    <property type="entry name" value="LRRCT"/>
    <property type="match status" value="2"/>
</dbReference>
<dbReference type="Gene3D" id="3.80.10.10">
    <property type="entry name" value="Ribonuclease Inhibitor"/>
    <property type="match status" value="7"/>
</dbReference>
<dbReference type="SMART" id="SM00369">
    <property type="entry name" value="LRR_TYP"/>
    <property type="match status" value="24"/>
</dbReference>
<feature type="region of interest" description="Disordered" evidence="10">
    <location>
        <begin position="68"/>
        <end position="98"/>
    </location>
</feature>
<sequence>MAAMTTTMGTTRRTREINNHHRPAVTVGNVLVLFLLAIPLVQGSFHYEAPSDCQWTLMNSSMSSSSTSMSSSSATLSASGGTVGNNGGGSTGHSPMAGVGPNDVALHCRLRTINSQFDQTNFSVVPREHTASLTIECSDSLLYQSFLHPHSFSHLHHLRQLAIDYCKLGQLVRGVFHGLRDLRSLAIRSHNDVWPAMNLDLSRDSLAHDVGQLERLDLSRNNILTFRRQLFCDLTSLQFLNVSHNRLADLNDLGLNFETTETESSSTTPSSSSTPMAVPGYCPTPLTTLDASYNHLTALTNRGVAALRHLRILKLDHNKIQQLDDEALGPLEQLEQLDLSVNQVERIPETFLTSTAALKELNLSNNTLSVLPAGALASQRHLEVLQLAWNRLTLANGSLFDNLVRLVVLDLSHNQIGRIRRPLFKDLYSLQVLKLDSNAIEAVEAGSFASLSNLHTLDLSDNKLAFIESHYFNGLLVLNQLKLNGNSLVGLDAETFRNCSNLEELHLQDNRLERLPSSFKTLTLLKTLDLSHNRIRFINATSLRGLKNLHHLRLSGNQIKTIRAASLPPLGLLKSLDLSHSSLQTVERGALDGLTGLETLFLNGNNLSSLEHVVQNLPHLTRLNVSDNDLRWFDYALLPTGLQWLDLHKNQIEELGNYLRLESHLKLETLDASYNRIASIGASSLPHGLRVATLSDNQISVVEPNTFADKANLSRVDLYGNQLVTLNLNALRLSTEVQVLPEFYLGGNPFQCDCDMEWLQRINALNNAGQYPRAMDLDSIYCRLSYGRGSRSVTPLVEATSSDFLCPYRAHCFALCHCCDFDACDCEMTCPTNCSCYHDQSWSTNVVDCSGGGGGDLLTDIPSRIPMDATDVYLDGNNLSQLINHAFIGKKNLRTLLLNNSAVVSLHNHTFSGLKRLLVLHLDRNQLSELSGYEFEPLENLRELYVQNNRISFIHAKTFSHLRSLQVLDVSGNQLARYDAAQLLTANPYLRSLWLADNPWSCQCDFVRPLRDWLQSTRTQIDDQESVTCSPLGLQILVANESCPTTDGSSVLLSPYHPADWWLLMAATFSLALVVLSVGICLCCCRRQLRLLLFSQCGVRMCYNHDEENANSESKPFDALVVYSAKDDVLLKDTLVKLERKTYQLCLQHRIADHDQDLTAAALASRRLLILLTKSFVETEWGKSNVRSLLRSTWQPAAGAVGVRTRRDRVIILLPEPQIVREIDADLDLHLLLKHSQVVEWNRRFCWSRLLLALPPPRGVLAPADCHQTAISQQQQQQPTSSSAYSGMMPLGNHLSVGSTGVGGTSSSNYTTATAARHHHKLIHQRQLPTVPETI</sequence>
<keyword evidence="6" id="KW-0732">Signal</keyword>
<evidence type="ECO:0000256" key="8">
    <source>
        <dbReference type="ARBA" id="ARBA00022989"/>
    </source>
</evidence>
<keyword evidence="3" id="KW-1003">Cell membrane</keyword>
<dbReference type="FunFam" id="3.80.10.10:FF:001438">
    <property type="entry name" value="Uncharacterized protein"/>
    <property type="match status" value="1"/>
</dbReference>
<protein>
    <recommendedName>
        <fullName evidence="12">LRRCT domain-containing protein</fullName>
    </recommendedName>
</protein>
<evidence type="ECO:0000256" key="3">
    <source>
        <dbReference type="ARBA" id="ARBA00022475"/>
    </source>
</evidence>
<dbReference type="InterPro" id="IPR003591">
    <property type="entry name" value="Leu-rich_rpt_typical-subtyp"/>
</dbReference>
<evidence type="ECO:0000256" key="2">
    <source>
        <dbReference type="ARBA" id="ARBA00004479"/>
    </source>
</evidence>
<dbReference type="InterPro" id="IPR032675">
    <property type="entry name" value="LRR_dom_sf"/>
</dbReference>